<dbReference type="Proteomes" id="UP001204144">
    <property type="component" value="Unassembled WGS sequence"/>
</dbReference>
<evidence type="ECO:0000313" key="1">
    <source>
        <dbReference type="EMBL" id="MCP9763514.1"/>
    </source>
</evidence>
<protein>
    <recommendedName>
        <fullName evidence="3">SRPBCC family protein</fullName>
    </recommendedName>
</protein>
<dbReference type="Gene3D" id="3.30.530.20">
    <property type="match status" value="1"/>
</dbReference>
<reference evidence="1 2" key="1">
    <citation type="submission" date="2018-11" db="EMBL/GenBank/DDBJ databases">
        <title>Novel bacteria species description.</title>
        <authorList>
            <person name="Han J.-H."/>
        </authorList>
    </citation>
    <scope>NUCLEOTIDE SEQUENCE [LARGE SCALE GENOMIC DNA]</scope>
    <source>
        <strain evidence="1 2">KCTC23259</strain>
    </source>
</reference>
<dbReference type="SUPFAM" id="SSF55961">
    <property type="entry name" value="Bet v1-like"/>
    <property type="match status" value="1"/>
</dbReference>
<evidence type="ECO:0008006" key="3">
    <source>
        <dbReference type="Google" id="ProtNLM"/>
    </source>
</evidence>
<gene>
    <name evidence="1" type="ORF">EGI31_11155</name>
</gene>
<dbReference type="RefSeq" id="WP_255037294.1">
    <property type="nucleotide sequence ID" value="NZ_RJUF01000030.1"/>
</dbReference>
<comment type="caution">
    <text evidence="1">The sequence shown here is derived from an EMBL/GenBank/DDBJ whole genome shotgun (WGS) entry which is preliminary data.</text>
</comment>
<accession>A0AAE3H3T6</accession>
<proteinExistence type="predicted"/>
<dbReference type="CDD" id="cd07820">
    <property type="entry name" value="SRPBCC_3"/>
    <property type="match status" value="1"/>
</dbReference>
<keyword evidence="2" id="KW-1185">Reference proteome</keyword>
<dbReference type="InterPro" id="IPR023393">
    <property type="entry name" value="START-like_dom_sf"/>
</dbReference>
<organism evidence="1 2">
    <name type="scientific">Lacihabitans soyangensis</name>
    <dbReference type="NCBI Taxonomy" id="869394"/>
    <lineage>
        <taxon>Bacteria</taxon>
        <taxon>Pseudomonadati</taxon>
        <taxon>Bacteroidota</taxon>
        <taxon>Cytophagia</taxon>
        <taxon>Cytophagales</taxon>
        <taxon>Leadbetterellaceae</taxon>
        <taxon>Lacihabitans</taxon>
    </lineage>
</organism>
<dbReference type="EMBL" id="RJUF01000030">
    <property type="protein sequence ID" value="MCP9763514.1"/>
    <property type="molecule type" value="Genomic_DNA"/>
</dbReference>
<sequence length="151" mass="17856">MKRLHVEQFLPISLEKAWDFFSSPKNLNEITPPEMTFKILYDIPEKMYEGLMISYKVSPMLNIPLDWVTEITHVKENEFFVDEQRLGPYNIWHHEHHFKAVEGGVLMTDILHYDIGKWVFGWIAGKLFVDAKVQGIFTYRKAVLEKLFPKV</sequence>
<name>A0AAE3H3T6_9BACT</name>
<evidence type="ECO:0000313" key="2">
    <source>
        <dbReference type="Proteomes" id="UP001204144"/>
    </source>
</evidence>
<dbReference type="AlphaFoldDB" id="A0AAE3H3T6"/>